<name>A0A0F9K537_9ZZZZ</name>
<comment type="caution">
    <text evidence="1">The sequence shown here is derived from an EMBL/GenBank/DDBJ whole genome shotgun (WGS) entry which is preliminary data.</text>
</comment>
<reference evidence="1" key="1">
    <citation type="journal article" date="2015" name="Nature">
        <title>Complex archaea that bridge the gap between prokaryotes and eukaryotes.</title>
        <authorList>
            <person name="Spang A."/>
            <person name="Saw J.H."/>
            <person name="Jorgensen S.L."/>
            <person name="Zaremba-Niedzwiedzka K."/>
            <person name="Martijn J."/>
            <person name="Lind A.E."/>
            <person name="van Eijk R."/>
            <person name="Schleper C."/>
            <person name="Guy L."/>
            <person name="Ettema T.J."/>
        </authorList>
    </citation>
    <scope>NUCLEOTIDE SEQUENCE</scope>
</reference>
<accession>A0A0F9K537</accession>
<evidence type="ECO:0000313" key="1">
    <source>
        <dbReference type="EMBL" id="KKM17193.1"/>
    </source>
</evidence>
<gene>
    <name evidence="1" type="ORF">LCGC14_1678170</name>
</gene>
<sequence length="187" mass="21333">MKVVRTERGWGGHFIAASMCRFRRNTLLECGKKRIVVSTVGCYYPPGADNSLPENPENASTIGYERYYETMAFEARFSEPYWEANVCKEISFESEWSLNECEQETDLKADQMHEAVVAELSKGLKGAIMTEIREGTIELQTKINGKIYALGIDLNTIPTEEKLVHELKWLTRALVGTLKKLKWFNGK</sequence>
<proteinExistence type="predicted"/>
<dbReference type="AlphaFoldDB" id="A0A0F9K537"/>
<organism evidence="1">
    <name type="scientific">marine sediment metagenome</name>
    <dbReference type="NCBI Taxonomy" id="412755"/>
    <lineage>
        <taxon>unclassified sequences</taxon>
        <taxon>metagenomes</taxon>
        <taxon>ecological metagenomes</taxon>
    </lineage>
</organism>
<protein>
    <submittedName>
        <fullName evidence="1">Uncharacterized protein</fullName>
    </submittedName>
</protein>
<dbReference type="EMBL" id="LAZR01014507">
    <property type="protein sequence ID" value="KKM17193.1"/>
    <property type="molecule type" value="Genomic_DNA"/>
</dbReference>